<proteinExistence type="predicted"/>
<reference evidence="3" key="1">
    <citation type="submission" date="2016-11" db="UniProtKB">
        <authorList>
            <consortium name="WormBaseParasite"/>
        </authorList>
    </citation>
    <scope>IDENTIFICATION</scope>
</reference>
<feature type="compositionally biased region" description="Basic and acidic residues" evidence="1">
    <location>
        <begin position="126"/>
        <end position="145"/>
    </location>
</feature>
<sequence length="145" mass="17298">MSLPKYENGLEMKMEERIELTKAEQESFDRIVSMESSYDFHRQMNFEDLKRHRDDYDNASEKILKLRKQLTDSSLDSKKRKWIEDDLDGLVRKQESALSRIKLAEKLARRDMRNDPPPAYQPIDPLKNRNVEEKKVPLDEKNQKS</sequence>
<protein>
    <submittedName>
        <fullName evidence="3">Uncharacterized protein</fullName>
    </submittedName>
</protein>
<name>A0A1I7TSI1_9PELO</name>
<dbReference type="Proteomes" id="UP000095282">
    <property type="component" value="Unplaced"/>
</dbReference>
<evidence type="ECO:0000313" key="3">
    <source>
        <dbReference type="WBParaSite" id="Csp11.Scaffold629.g11325.t1"/>
    </source>
</evidence>
<organism evidence="2 3">
    <name type="scientific">Caenorhabditis tropicalis</name>
    <dbReference type="NCBI Taxonomy" id="1561998"/>
    <lineage>
        <taxon>Eukaryota</taxon>
        <taxon>Metazoa</taxon>
        <taxon>Ecdysozoa</taxon>
        <taxon>Nematoda</taxon>
        <taxon>Chromadorea</taxon>
        <taxon>Rhabditida</taxon>
        <taxon>Rhabditina</taxon>
        <taxon>Rhabditomorpha</taxon>
        <taxon>Rhabditoidea</taxon>
        <taxon>Rhabditidae</taxon>
        <taxon>Peloderinae</taxon>
        <taxon>Caenorhabditis</taxon>
    </lineage>
</organism>
<dbReference type="WBParaSite" id="Csp11.Scaffold629.g11325.t1">
    <property type="protein sequence ID" value="Csp11.Scaffold629.g11325.t1"/>
    <property type="gene ID" value="Csp11.Scaffold629.g11325"/>
</dbReference>
<accession>A0A1I7TSI1</accession>
<dbReference type="AlphaFoldDB" id="A0A1I7TSI1"/>
<dbReference type="eggNOG" id="ENOG502THSE">
    <property type="taxonomic scope" value="Eukaryota"/>
</dbReference>
<evidence type="ECO:0000256" key="1">
    <source>
        <dbReference type="SAM" id="MobiDB-lite"/>
    </source>
</evidence>
<keyword evidence="2" id="KW-1185">Reference proteome</keyword>
<evidence type="ECO:0000313" key="2">
    <source>
        <dbReference type="Proteomes" id="UP000095282"/>
    </source>
</evidence>
<feature type="region of interest" description="Disordered" evidence="1">
    <location>
        <begin position="106"/>
        <end position="145"/>
    </location>
</feature>